<name>A0ACB8U874_9APHY</name>
<gene>
    <name evidence="1" type="ORF">BDY19DRAFT_940195</name>
</gene>
<dbReference type="Proteomes" id="UP001055072">
    <property type="component" value="Unassembled WGS sequence"/>
</dbReference>
<evidence type="ECO:0000313" key="2">
    <source>
        <dbReference type="Proteomes" id="UP001055072"/>
    </source>
</evidence>
<evidence type="ECO:0000313" key="1">
    <source>
        <dbReference type="EMBL" id="KAI0090439.1"/>
    </source>
</evidence>
<sequence length="138" mass="15012">MLAVQKPPVFFPSTPAHMHRQVHARHPSAPVVIRSTHTPGLLTISKPVQLPAKQQQHTQQHTRAPKQPSKGKTQRSPQPAPAQAQPVEDDNKSPQPKHRPAAVSDKVAKSGTSAPSSEKSPRGRQPNKPAAKDKATRR</sequence>
<reference evidence="1" key="1">
    <citation type="journal article" date="2021" name="Environ. Microbiol.">
        <title>Gene family expansions and transcriptome signatures uncover fungal adaptations to wood decay.</title>
        <authorList>
            <person name="Hage H."/>
            <person name="Miyauchi S."/>
            <person name="Viragh M."/>
            <person name="Drula E."/>
            <person name="Min B."/>
            <person name="Chaduli D."/>
            <person name="Navarro D."/>
            <person name="Favel A."/>
            <person name="Norest M."/>
            <person name="Lesage-Meessen L."/>
            <person name="Balint B."/>
            <person name="Merenyi Z."/>
            <person name="de Eugenio L."/>
            <person name="Morin E."/>
            <person name="Martinez A.T."/>
            <person name="Baldrian P."/>
            <person name="Stursova M."/>
            <person name="Martinez M.J."/>
            <person name="Novotny C."/>
            <person name="Magnuson J.K."/>
            <person name="Spatafora J.W."/>
            <person name="Maurice S."/>
            <person name="Pangilinan J."/>
            <person name="Andreopoulos W."/>
            <person name="LaButti K."/>
            <person name="Hundley H."/>
            <person name="Na H."/>
            <person name="Kuo A."/>
            <person name="Barry K."/>
            <person name="Lipzen A."/>
            <person name="Henrissat B."/>
            <person name="Riley R."/>
            <person name="Ahrendt S."/>
            <person name="Nagy L.G."/>
            <person name="Grigoriev I.V."/>
            <person name="Martin F."/>
            <person name="Rosso M.N."/>
        </authorList>
    </citation>
    <scope>NUCLEOTIDE SEQUENCE</scope>
    <source>
        <strain evidence="1">CBS 384.51</strain>
    </source>
</reference>
<protein>
    <submittedName>
        <fullName evidence="1">Uncharacterized protein</fullName>
    </submittedName>
</protein>
<comment type="caution">
    <text evidence="1">The sequence shown here is derived from an EMBL/GenBank/DDBJ whole genome shotgun (WGS) entry which is preliminary data.</text>
</comment>
<keyword evidence="2" id="KW-1185">Reference proteome</keyword>
<proteinExistence type="predicted"/>
<dbReference type="EMBL" id="MU274908">
    <property type="protein sequence ID" value="KAI0090439.1"/>
    <property type="molecule type" value="Genomic_DNA"/>
</dbReference>
<organism evidence="1 2">
    <name type="scientific">Irpex rosettiformis</name>
    <dbReference type="NCBI Taxonomy" id="378272"/>
    <lineage>
        <taxon>Eukaryota</taxon>
        <taxon>Fungi</taxon>
        <taxon>Dikarya</taxon>
        <taxon>Basidiomycota</taxon>
        <taxon>Agaricomycotina</taxon>
        <taxon>Agaricomycetes</taxon>
        <taxon>Polyporales</taxon>
        <taxon>Irpicaceae</taxon>
        <taxon>Irpex</taxon>
    </lineage>
</organism>
<accession>A0ACB8U874</accession>